<sequence length="92" mass="10344">PRNFRLLDELEKGEKGIGDGTCSYGLANSDDILMSMWNGTIIGPMHVEASKLSCLHSWTTRHTLESLLLELRREMSSPNNRKLPQPPEGTTY</sequence>
<evidence type="ECO:0000313" key="1">
    <source>
        <dbReference type="EMBL" id="KAF9582710.1"/>
    </source>
</evidence>
<dbReference type="InterPro" id="IPR016135">
    <property type="entry name" value="UBQ-conjugating_enzyme/RWD"/>
</dbReference>
<dbReference type="OrthoDB" id="6508832at2759"/>
<dbReference type="Gene3D" id="3.10.110.10">
    <property type="entry name" value="Ubiquitin Conjugating Enzyme"/>
    <property type="match status" value="2"/>
</dbReference>
<reference evidence="1" key="1">
    <citation type="journal article" date="2020" name="Fungal Divers.">
        <title>Resolving the Mortierellaceae phylogeny through synthesis of multi-gene phylogenetics and phylogenomics.</title>
        <authorList>
            <person name="Vandepol N."/>
            <person name="Liber J."/>
            <person name="Desiro A."/>
            <person name="Na H."/>
            <person name="Kennedy M."/>
            <person name="Barry K."/>
            <person name="Grigoriev I.V."/>
            <person name="Miller A.N."/>
            <person name="O'Donnell K."/>
            <person name="Stajich J.E."/>
            <person name="Bonito G."/>
        </authorList>
    </citation>
    <scope>NUCLEOTIDE SEQUENCE</scope>
    <source>
        <strain evidence="1">KOD1015</strain>
    </source>
</reference>
<name>A0A9P6FXX4_9FUNG</name>
<dbReference type="AlphaFoldDB" id="A0A9P6FXX4"/>
<protein>
    <submittedName>
        <fullName evidence="1">E2 ubiquitin-conjugating protein mms2</fullName>
    </submittedName>
</protein>
<dbReference type="Proteomes" id="UP000780801">
    <property type="component" value="Unassembled WGS sequence"/>
</dbReference>
<dbReference type="SUPFAM" id="SSF54495">
    <property type="entry name" value="UBC-like"/>
    <property type="match status" value="1"/>
</dbReference>
<feature type="non-terminal residue" evidence="1">
    <location>
        <position position="1"/>
    </location>
</feature>
<dbReference type="EMBL" id="JAABOA010000952">
    <property type="protein sequence ID" value="KAF9582710.1"/>
    <property type="molecule type" value="Genomic_DNA"/>
</dbReference>
<gene>
    <name evidence="1" type="primary">MMS2</name>
    <name evidence="1" type="ORF">BGW38_010860</name>
</gene>
<evidence type="ECO:0000313" key="2">
    <source>
        <dbReference type="Proteomes" id="UP000780801"/>
    </source>
</evidence>
<comment type="caution">
    <text evidence="1">The sequence shown here is derived from an EMBL/GenBank/DDBJ whole genome shotgun (WGS) entry which is preliminary data.</text>
</comment>
<proteinExistence type="predicted"/>
<accession>A0A9P6FXX4</accession>
<keyword evidence="2" id="KW-1185">Reference proteome</keyword>
<organism evidence="1 2">
    <name type="scientific">Lunasporangiospora selenospora</name>
    <dbReference type="NCBI Taxonomy" id="979761"/>
    <lineage>
        <taxon>Eukaryota</taxon>
        <taxon>Fungi</taxon>
        <taxon>Fungi incertae sedis</taxon>
        <taxon>Mucoromycota</taxon>
        <taxon>Mortierellomycotina</taxon>
        <taxon>Mortierellomycetes</taxon>
        <taxon>Mortierellales</taxon>
        <taxon>Mortierellaceae</taxon>
        <taxon>Lunasporangiospora</taxon>
    </lineage>
</organism>